<dbReference type="InterPro" id="IPR051011">
    <property type="entry name" value="Metal_resp_trans_reg"/>
</dbReference>
<organism evidence="6 8">
    <name type="scientific">Staphylococcus auricularis</name>
    <dbReference type="NCBI Taxonomy" id="29379"/>
    <lineage>
        <taxon>Bacteria</taxon>
        <taxon>Bacillati</taxon>
        <taxon>Bacillota</taxon>
        <taxon>Bacilli</taxon>
        <taxon>Bacillales</taxon>
        <taxon>Staphylococcaceae</taxon>
        <taxon>Staphylococcus</taxon>
    </lineage>
</organism>
<dbReference type="InterPro" id="IPR036388">
    <property type="entry name" value="WH-like_DNA-bd_sf"/>
</dbReference>
<reference evidence="7 9" key="1">
    <citation type="journal article" date="2016" name="Front. Microbiol.">
        <title>Comprehensive Phylogenetic Analysis of Bovine Non-aureus Staphylococci Species Based on Whole-Genome Sequencing.</title>
        <authorList>
            <person name="Naushad S."/>
            <person name="Barkema H.W."/>
            <person name="Luby C."/>
            <person name="Condas L.A."/>
            <person name="Nobrega D.B."/>
            <person name="Carson D.A."/>
            <person name="De Buck J."/>
        </authorList>
    </citation>
    <scope>NUCLEOTIDE SEQUENCE [LARGE SCALE GENOMIC DNA]</scope>
    <source>
        <strain evidence="7 9">SNUC 993</strain>
    </source>
</reference>
<evidence type="ECO:0000259" key="4">
    <source>
        <dbReference type="PROSITE" id="PS50987"/>
    </source>
</evidence>
<feature type="domain" description="HTH arsR-type" evidence="4">
    <location>
        <begin position="8"/>
        <end position="100"/>
    </location>
</feature>
<dbReference type="Proteomes" id="UP000242694">
    <property type="component" value="Unassembled WGS sequence"/>
</dbReference>
<sequence>MKKQSQVLNETTLARVTEIFKALSDQNRVRILHLLNQGSASVNYISTTLDMTQSNVSHQLRTLKQAKLIKATRQGQSMIYEVDDHHVTDLLYQAIHHAKH</sequence>
<reference evidence="7" key="3">
    <citation type="submission" date="2018-03" db="EMBL/GenBank/DDBJ databases">
        <authorList>
            <person name="Naushad S."/>
        </authorList>
    </citation>
    <scope>NUCLEOTIDE SEQUENCE</scope>
    <source>
        <strain evidence="7">SNUC 993</strain>
    </source>
</reference>
<evidence type="ECO:0000313" key="6">
    <source>
        <dbReference type="EMBL" id="PNZ69238.1"/>
    </source>
</evidence>
<evidence type="ECO:0000256" key="1">
    <source>
        <dbReference type="ARBA" id="ARBA00023015"/>
    </source>
</evidence>
<evidence type="ECO:0000313" key="5">
    <source>
        <dbReference type="EMBL" id="MDN4534236.1"/>
    </source>
</evidence>
<dbReference type="Gene3D" id="1.10.10.10">
    <property type="entry name" value="Winged helix-like DNA-binding domain superfamily/Winged helix DNA-binding domain"/>
    <property type="match status" value="1"/>
</dbReference>
<protein>
    <submittedName>
        <fullName evidence="5">Metalloregulator ArsR/SmtB family transcription factor</fullName>
    </submittedName>
    <submittedName>
        <fullName evidence="6">Transcriptional regulator</fullName>
    </submittedName>
</protein>
<dbReference type="InterPro" id="IPR001845">
    <property type="entry name" value="HTH_ArsR_DNA-bd_dom"/>
</dbReference>
<accession>A0AAP8PQK6</accession>
<dbReference type="InterPro" id="IPR036390">
    <property type="entry name" value="WH_DNA-bd_sf"/>
</dbReference>
<keyword evidence="1" id="KW-0805">Transcription regulation</keyword>
<name>A0AAP8PQK6_9STAP</name>
<dbReference type="PROSITE" id="PS50987">
    <property type="entry name" value="HTH_ARSR_2"/>
    <property type="match status" value="1"/>
</dbReference>
<dbReference type="EMBL" id="JAUHQC010000016">
    <property type="protein sequence ID" value="MDN4534236.1"/>
    <property type="molecule type" value="Genomic_DNA"/>
</dbReference>
<dbReference type="AlphaFoldDB" id="A0AAP8PQK6"/>
<dbReference type="GO" id="GO:0003677">
    <property type="term" value="F:DNA binding"/>
    <property type="evidence" value="ECO:0007669"/>
    <property type="project" value="UniProtKB-KW"/>
</dbReference>
<evidence type="ECO:0000313" key="7">
    <source>
        <dbReference type="EMBL" id="PTH19433.1"/>
    </source>
</evidence>
<keyword evidence="3" id="KW-0804">Transcription</keyword>
<dbReference type="EMBL" id="PPQW01000005">
    <property type="protein sequence ID" value="PNZ69238.1"/>
    <property type="molecule type" value="Genomic_DNA"/>
</dbReference>
<dbReference type="Proteomes" id="UP000242470">
    <property type="component" value="Unassembled WGS sequence"/>
</dbReference>
<comment type="caution">
    <text evidence="6">The sequence shown here is derived from an EMBL/GenBank/DDBJ whole genome shotgun (WGS) entry which is preliminary data.</text>
</comment>
<dbReference type="RefSeq" id="WP_059107925.1">
    <property type="nucleotide sequence ID" value="NZ_AP024589.1"/>
</dbReference>
<keyword evidence="2" id="KW-0238">DNA-binding</keyword>
<dbReference type="SUPFAM" id="SSF46785">
    <property type="entry name" value="Winged helix' DNA-binding domain"/>
    <property type="match status" value="1"/>
</dbReference>
<evidence type="ECO:0000256" key="3">
    <source>
        <dbReference type="ARBA" id="ARBA00023163"/>
    </source>
</evidence>
<dbReference type="InterPro" id="IPR011991">
    <property type="entry name" value="ArsR-like_HTH"/>
</dbReference>
<dbReference type="Proteomes" id="UP001171687">
    <property type="component" value="Unassembled WGS sequence"/>
</dbReference>
<reference evidence="5" key="4">
    <citation type="submission" date="2023-07" db="EMBL/GenBank/DDBJ databases">
        <title>Evaluation of the beneficial properties of pineapple isolates.</title>
        <authorList>
            <person name="Adefiranye O."/>
        </authorList>
    </citation>
    <scope>NUCLEOTIDE SEQUENCE</scope>
    <source>
        <strain evidence="5">PAPLE_T1</strain>
    </source>
</reference>
<dbReference type="NCBIfam" id="NF033788">
    <property type="entry name" value="HTH_metalloreg"/>
    <property type="match status" value="1"/>
</dbReference>
<dbReference type="GO" id="GO:0003700">
    <property type="term" value="F:DNA-binding transcription factor activity"/>
    <property type="evidence" value="ECO:0007669"/>
    <property type="project" value="InterPro"/>
</dbReference>
<evidence type="ECO:0000256" key="2">
    <source>
        <dbReference type="ARBA" id="ARBA00023125"/>
    </source>
</evidence>
<gene>
    <name evidence="7" type="ORF">BU607_01350</name>
    <name evidence="6" type="ORF">CD158_01560</name>
    <name evidence="5" type="ORF">QYH67_11820</name>
</gene>
<dbReference type="GeneID" id="64981644"/>
<dbReference type="EMBL" id="PZDI01000004">
    <property type="protein sequence ID" value="PTH19433.1"/>
    <property type="molecule type" value="Genomic_DNA"/>
</dbReference>
<dbReference type="Pfam" id="PF01022">
    <property type="entry name" value="HTH_5"/>
    <property type="match status" value="1"/>
</dbReference>
<proteinExistence type="predicted"/>
<evidence type="ECO:0000313" key="9">
    <source>
        <dbReference type="Proteomes" id="UP000242694"/>
    </source>
</evidence>
<dbReference type="PANTHER" id="PTHR43132:SF6">
    <property type="entry name" value="HTH-TYPE TRANSCRIPTIONAL REPRESSOR CZRA"/>
    <property type="match status" value="1"/>
</dbReference>
<dbReference type="PANTHER" id="PTHR43132">
    <property type="entry name" value="ARSENICAL RESISTANCE OPERON REPRESSOR ARSR-RELATED"/>
    <property type="match status" value="1"/>
</dbReference>
<reference evidence="6 8" key="2">
    <citation type="submission" date="2017-08" db="EMBL/GenBank/DDBJ databases">
        <title>Draft genome sequences of 64 type strains of genus Staph aureus.</title>
        <authorList>
            <person name="Cole K."/>
            <person name="Golubchik T."/>
            <person name="Russell J."/>
            <person name="Foster D."/>
            <person name="Llewelyn M."/>
            <person name="Wilson D."/>
            <person name="Crook D."/>
            <person name="Paul J."/>
        </authorList>
    </citation>
    <scope>NUCLEOTIDE SEQUENCE [LARGE SCALE GENOMIC DNA]</scope>
    <source>
        <strain evidence="6 8">NCTC 12101</strain>
    </source>
</reference>
<dbReference type="CDD" id="cd00090">
    <property type="entry name" value="HTH_ARSR"/>
    <property type="match status" value="1"/>
</dbReference>
<keyword evidence="9" id="KW-1185">Reference proteome</keyword>
<evidence type="ECO:0000313" key="8">
    <source>
        <dbReference type="Proteomes" id="UP000242470"/>
    </source>
</evidence>
<dbReference type="SMART" id="SM00418">
    <property type="entry name" value="HTH_ARSR"/>
    <property type="match status" value="1"/>
</dbReference>
<dbReference type="PRINTS" id="PR00778">
    <property type="entry name" value="HTHARSR"/>
</dbReference>